<reference evidence="1" key="1">
    <citation type="journal article" date="2021" name="Proc. Natl. Acad. Sci. U.S.A.">
        <title>A Catalog of Tens of Thousands of Viruses from Human Metagenomes Reveals Hidden Associations with Chronic Diseases.</title>
        <authorList>
            <person name="Tisza M.J."/>
            <person name="Buck C.B."/>
        </authorList>
    </citation>
    <scope>NUCLEOTIDE SEQUENCE</scope>
    <source>
        <strain evidence="1">CtpiG4</strain>
    </source>
</reference>
<protein>
    <submittedName>
        <fullName evidence="1">Uncharacterized protein</fullName>
    </submittedName>
</protein>
<dbReference type="EMBL" id="BK015050">
    <property type="protein sequence ID" value="DAD88949.1"/>
    <property type="molecule type" value="Genomic_DNA"/>
</dbReference>
<accession>A0A8S5N2Q6</accession>
<evidence type="ECO:0000313" key="1">
    <source>
        <dbReference type="EMBL" id="DAD88949.1"/>
    </source>
</evidence>
<sequence length="75" mass="8406">MGNTVRTFACNDACRGSGRKNRGSRRSLWLQTLKIKGAKMSNKKAYGMFPHGMIPTAANTCVPKFHIHIQSRVRD</sequence>
<proteinExistence type="predicted"/>
<organism evidence="1">
    <name type="scientific">Myoviridae sp. ctpiG4</name>
    <dbReference type="NCBI Taxonomy" id="2826698"/>
    <lineage>
        <taxon>Viruses</taxon>
        <taxon>Duplodnaviria</taxon>
        <taxon>Heunggongvirae</taxon>
        <taxon>Uroviricota</taxon>
        <taxon>Caudoviricetes</taxon>
    </lineage>
</organism>
<name>A0A8S5N2Q6_9CAUD</name>